<dbReference type="EMBL" id="QXJM01000007">
    <property type="protein sequence ID" value="RIE05380.1"/>
    <property type="molecule type" value="Genomic_DNA"/>
</dbReference>
<dbReference type="PIRSF" id="PIRSF007951">
    <property type="entry name" value="Hemolysin, aegerolysin type"/>
    <property type="match status" value="1"/>
</dbReference>
<dbReference type="RefSeq" id="WP_119147380.1">
    <property type="nucleotide sequence ID" value="NZ_JBHSOV010000061.1"/>
</dbReference>
<protein>
    <submittedName>
        <fullName evidence="2">Uncharacterized protein</fullName>
    </submittedName>
</protein>
<comment type="caution">
    <text evidence="2">The sequence shown here is derived from an EMBL/GenBank/DDBJ whole genome shotgun (WGS) entry which is preliminary data.</text>
</comment>
<evidence type="ECO:0000313" key="3">
    <source>
        <dbReference type="Proteomes" id="UP000266340"/>
    </source>
</evidence>
<organism evidence="2 3">
    <name type="scientific">Cohnella faecalis</name>
    <dbReference type="NCBI Taxonomy" id="2315694"/>
    <lineage>
        <taxon>Bacteria</taxon>
        <taxon>Bacillati</taxon>
        <taxon>Bacillota</taxon>
        <taxon>Bacilli</taxon>
        <taxon>Bacillales</taxon>
        <taxon>Paenibacillaceae</taxon>
        <taxon>Cohnella</taxon>
    </lineage>
</organism>
<evidence type="ECO:0000313" key="2">
    <source>
        <dbReference type="EMBL" id="RIE05380.1"/>
    </source>
</evidence>
<dbReference type="Gene3D" id="2.60.270.50">
    <property type="match status" value="1"/>
</dbReference>
<comment type="similarity">
    <text evidence="1">Belongs to the aegerolysin family.</text>
</comment>
<name>A0A398CT96_9BACL</name>
<proteinExistence type="inferred from homology"/>
<keyword evidence="3" id="KW-1185">Reference proteome</keyword>
<dbReference type="GO" id="GO:0019836">
    <property type="term" value="P:symbiont-mediated hemolysis of host erythrocyte"/>
    <property type="evidence" value="ECO:0007669"/>
    <property type="project" value="InterPro"/>
</dbReference>
<dbReference type="AlphaFoldDB" id="A0A398CT96"/>
<dbReference type="Proteomes" id="UP000266340">
    <property type="component" value="Unassembled WGS sequence"/>
</dbReference>
<reference evidence="2 3" key="1">
    <citation type="submission" date="2018-09" db="EMBL/GenBank/DDBJ databases">
        <title>Cohnella cavernae sp. nov., isolated from a karst cave.</title>
        <authorList>
            <person name="Zhu H."/>
        </authorList>
    </citation>
    <scope>NUCLEOTIDE SEQUENCE [LARGE SCALE GENOMIC DNA]</scope>
    <source>
        <strain evidence="2 3">K2E09-144</strain>
    </source>
</reference>
<accession>A0A398CT96</accession>
<dbReference type="OrthoDB" id="9155180at2"/>
<dbReference type="Pfam" id="PF06355">
    <property type="entry name" value="Aegerolysin"/>
    <property type="match status" value="1"/>
</dbReference>
<evidence type="ECO:0000256" key="1">
    <source>
        <dbReference type="ARBA" id="ARBA00010795"/>
    </source>
</evidence>
<gene>
    <name evidence="2" type="ORF">D3H35_00925</name>
</gene>
<sequence>MSYSMWVEVSIDTYNSDVSIQNVELQWGKLYQFGNKDIEISPSSLNGTVIKEGTSFWFCACGRGWSPSGTQGSFQLFDPDNKLIGTYNWDCPIGEHYNQSSWVRENDTNFQFDFHSGNCNYYGQKNKSGTQIGRVTLRLWDASKPPYVKSRR</sequence>
<dbReference type="InterPro" id="IPR009413">
    <property type="entry name" value="Aegerolysin-typ"/>
</dbReference>